<evidence type="ECO:0000313" key="1">
    <source>
        <dbReference type="EMBL" id="MDF0601571.1"/>
    </source>
</evidence>
<dbReference type="Proteomes" id="UP001220964">
    <property type="component" value="Unassembled WGS sequence"/>
</dbReference>
<reference evidence="1" key="1">
    <citation type="submission" date="2023-03" db="EMBL/GenBank/DDBJ databases">
        <title>Multiphase analysis and comparison of six strains from genera Psychromarinibacter, Lutimaribacter, and Maritimibacter, including a novel species: Psychromarinibacter sediminicola sp. nov.</title>
        <authorList>
            <person name="Wang Y.-H."/>
            <person name="Ye M.-Q."/>
            <person name="Du Z.-J."/>
        </authorList>
    </citation>
    <scope>NUCLEOTIDE SEQUENCE</scope>
    <source>
        <strain evidence="1">C21-152</strain>
    </source>
</reference>
<protein>
    <submittedName>
        <fullName evidence="1">Uncharacterized protein</fullName>
    </submittedName>
</protein>
<accession>A0AAE3NT43</accession>
<name>A0AAE3NT43_9RHOB</name>
<organism evidence="1 2">
    <name type="scientific">Psychromarinibacter sediminicola</name>
    <dbReference type="NCBI Taxonomy" id="3033385"/>
    <lineage>
        <taxon>Bacteria</taxon>
        <taxon>Pseudomonadati</taxon>
        <taxon>Pseudomonadota</taxon>
        <taxon>Alphaproteobacteria</taxon>
        <taxon>Rhodobacterales</taxon>
        <taxon>Paracoccaceae</taxon>
        <taxon>Psychromarinibacter</taxon>
    </lineage>
</organism>
<comment type="caution">
    <text evidence="1">The sequence shown here is derived from an EMBL/GenBank/DDBJ whole genome shotgun (WGS) entry which is preliminary data.</text>
</comment>
<keyword evidence="2" id="KW-1185">Reference proteome</keyword>
<proteinExistence type="predicted"/>
<dbReference type="AlphaFoldDB" id="A0AAE3NT43"/>
<dbReference type="RefSeq" id="WP_275567712.1">
    <property type="nucleotide sequence ID" value="NZ_JARGYC010000030.1"/>
</dbReference>
<sequence length="52" mass="6034">MRDSLRQDPQDSPLDDDLRLWLDGIRAEATPEGLTDLARRLQDLLRQRDETG</sequence>
<evidence type="ECO:0000313" key="2">
    <source>
        <dbReference type="Proteomes" id="UP001220964"/>
    </source>
</evidence>
<gene>
    <name evidence="1" type="ORF">P1J78_12570</name>
</gene>
<dbReference type="EMBL" id="JARGYC010000030">
    <property type="protein sequence ID" value="MDF0601571.1"/>
    <property type="molecule type" value="Genomic_DNA"/>
</dbReference>